<dbReference type="InterPro" id="IPR029068">
    <property type="entry name" value="Glyas_Bleomycin-R_OHBP_Dase"/>
</dbReference>
<dbReference type="PANTHER" id="PTHR34109">
    <property type="entry name" value="BNAUNNG04460D PROTEIN-RELATED"/>
    <property type="match status" value="1"/>
</dbReference>
<evidence type="ECO:0000313" key="2">
    <source>
        <dbReference type="EMBL" id="TSD58605.1"/>
    </source>
</evidence>
<dbReference type="OrthoDB" id="9795306at2"/>
<accession>A0A554RX01</accession>
<dbReference type="Gene3D" id="3.30.720.110">
    <property type="match status" value="1"/>
</dbReference>
<keyword evidence="3" id="KW-1185">Reference proteome</keyword>
<protein>
    <submittedName>
        <fullName evidence="2">VOC family protein</fullName>
    </submittedName>
</protein>
<dbReference type="CDD" id="cd07246">
    <property type="entry name" value="VOC_like"/>
    <property type="match status" value="1"/>
</dbReference>
<dbReference type="InterPro" id="IPR037523">
    <property type="entry name" value="VOC_core"/>
</dbReference>
<dbReference type="Proteomes" id="UP000316988">
    <property type="component" value="Unassembled WGS sequence"/>
</dbReference>
<proteinExistence type="predicted"/>
<dbReference type="AlphaFoldDB" id="A0A554RX01"/>
<organism evidence="2 3">
    <name type="scientific">Aeromicrobium piscarium</name>
    <dbReference type="NCBI Taxonomy" id="2590901"/>
    <lineage>
        <taxon>Bacteria</taxon>
        <taxon>Bacillati</taxon>
        <taxon>Actinomycetota</taxon>
        <taxon>Actinomycetes</taxon>
        <taxon>Propionibacteriales</taxon>
        <taxon>Nocardioidaceae</taxon>
        <taxon>Aeromicrobium</taxon>
    </lineage>
</organism>
<sequence>MTDHPRAASGQFTDNGIPYGSTSITPHLVVSPASEALTFYSEVFGATVEDVTRFGDVIAHADLDLGHGRLTLSDPMEQYGLVAPSGEDAVSASFAVYVSDTDTVVERAVERGATLREPVDTFVSGDRFGSILDPFGVRWAVMTRVEDLSAEESRRRVAAWAAEQ</sequence>
<dbReference type="SUPFAM" id="SSF54593">
    <property type="entry name" value="Glyoxalase/Bleomycin resistance protein/Dihydroxybiphenyl dioxygenase"/>
    <property type="match status" value="1"/>
</dbReference>
<dbReference type="RefSeq" id="WP_143914172.1">
    <property type="nucleotide sequence ID" value="NZ_VLNT01000013.1"/>
</dbReference>
<dbReference type="PROSITE" id="PS51819">
    <property type="entry name" value="VOC"/>
    <property type="match status" value="1"/>
</dbReference>
<feature type="domain" description="VOC" evidence="1">
    <location>
        <begin position="20"/>
        <end position="144"/>
    </location>
</feature>
<comment type="caution">
    <text evidence="2">The sequence shown here is derived from an EMBL/GenBank/DDBJ whole genome shotgun (WGS) entry which is preliminary data.</text>
</comment>
<dbReference type="Pfam" id="PF00903">
    <property type="entry name" value="Glyoxalase"/>
    <property type="match status" value="1"/>
</dbReference>
<dbReference type="PANTHER" id="PTHR34109:SF1">
    <property type="entry name" value="VOC DOMAIN-CONTAINING PROTEIN"/>
    <property type="match status" value="1"/>
</dbReference>
<name>A0A554RX01_9ACTN</name>
<gene>
    <name evidence="2" type="ORF">FNM00_14005</name>
</gene>
<reference evidence="2 3" key="1">
    <citation type="submission" date="2019-07" db="EMBL/GenBank/DDBJ databases">
        <authorList>
            <person name="Zhao L.H."/>
        </authorList>
    </citation>
    <scope>NUCLEOTIDE SEQUENCE [LARGE SCALE GENOMIC DNA]</scope>
    <source>
        <strain evidence="2 3">Co35</strain>
    </source>
</reference>
<evidence type="ECO:0000259" key="1">
    <source>
        <dbReference type="PROSITE" id="PS51819"/>
    </source>
</evidence>
<dbReference type="EMBL" id="VLNT01000013">
    <property type="protein sequence ID" value="TSD58605.1"/>
    <property type="molecule type" value="Genomic_DNA"/>
</dbReference>
<dbReference type="InterPro" id="IPR004360">
    <property type="entry name" value="Glyas_Fos-R_dOase_dom"/>
</dbReference>
<evidence type="ECO:0000313" key="3">
    <source>
        <dbReference type="Proteomes" id="UP000316988"/>
    </source>
</evidence>
<dbReference type="Gene3D" id="3.30.720.120">
    <property type="match status" value="1"/>
</dbReference>